<dbReference type="PANTHER" id="PTHR11558">
    <property type="entry name" value="SPERMIDINE/SPERMINE SYNTHASE"/>
    <property type="match status" value="1"/>
</dbReference>
<dbReference type="Gene3D" id="3.40.50.150">
    <property type="entry name" value="Vaccinia Virus protein VP39"/>
    <property type="match status" value="1"/>
</dbReference>
<dbReference type="SUPFAM" id="SSF53335">
    <property type="entry name" value="S-adenosyl-L-methionine-dependent methyltransferases"/>
    <property type="match status" value="1"/>
</dbReference>
<proteinExistence type="predicted"/>
<evidence type="ECO:0000313" key="1">
    <source>
        <dbReference type="EMBL" id="PKU67087.1"/>
    </source>
</evidence>
<dbReference type="EMBL" id="KZ503221">
    <property type="protein sequence ID" value="PKU67087.1"/>
    <property type="molecule type" value="Genomic_DNA"/>
</dbReference>
<dbReference type="GO" id="GO:0005829">
    <property type="term" value="C:cytosol"/>
    <property type="evidence" value="ECO:0007669"/>
    <property type="project" value="TreeGrafter"/>
</dbReference>
<protein>
    <submittedName>
        <fullName evidence="1">Spermine synthase</fullName>
    </submittedName>
</protein>
<reference evidence="1 2" key="1">
    <citation type="journal article" date="2016" name="Sci. Rep.">
        <title>The Dendrobium catenatum Lindl. genome sequence provides insights into polysaccharide synthase, floral development and adaptive evolution.</title>
        <authorList>
            <person name="Zhang G.Q."/>
            <person name="Xu Q."/>
            <person name="Bian C."/>
            <person name="Tsai W.C."/>
            <person name="Yeh C.M."/>
            <person name="Liu K.W."/>
            <person name="Yoshida K."/>
            <person name="Zhang L.S."/>
            <person name="Chang S.B."/>
            <person name="Chen F."/>
            <person name="Shi Y."/>
            <person name="Su Y.Y."/>
            <person name="Zhang Y.Q."/>
            <person name="Chen L.J."/>
            <person name="Yin Y."/>
            <person name="Lin M."/>
            <person name="Huang H."/>
            <person name="Deng H."/>
            <person name="Wang Z.W."/>
            <person name="Zhu S.L."/>
            <person name="Zhao X."/>
            <person name="Deng C."/>
            <person name="Niu S.C."/>
            <person name="Huang J."/>
            <person name="Wang M."/>
            <person name="Liu G.H."/>
            <person name="Yang H.J."/>
            <person name="Xiao X.J."/>
            <person name="Hsiao Y.Y."/>
            <person name="Wu W.L."/>
            <person name="Chen Y.Y."/>
            <person name="Mitsuda N."/>
            <person name="Ohme-Takagi M."/>
            <person name="Luo Y.B."/>
            <person name="Van de Peer Y."/>
            <person name="Liu Z.J."/>
        </authorList>
    </citation>
    <scope>NUCLEOTIDE SEQUENCE [LARGE SCALE GENOMIC DNA]</scope>
    <source>
        <tissue evidence="1">The whole plant</tissue>
    </source>
</reference>
<dbReference type="InterPro" id="IPR029063">
    <property type="entry name" value="SAM-dependent_MTases_sf"/>
</dbReference>
<evidence type="ECO:0000313" key="2">
    <source>
        <dbReference type="Proteomes" id="UP000233837"/>
    </source>
</evidence>
<dbReference type="GO" id="GO:0004766">
    <property type="term" value="F:spermidine synthase activity"/>
    <property type="evidence" value="ECO:0007669"/>
    <property type="project" value="TreeGrafter"/>
</dbReference>
<gene>
    <name evidence="1" type="primary">SPMS</name>
    <name evidence="1" type="ORF">MA16_Dca008876</name>
</gene>
<dbReference type="InterPro" id="IPR001045">
    <property type="entry name" value="Spermi_synthase"/>
</dbReference>
<dbReference type="PANTHER" id="PTHR11558:SF25">
    <property type="entry name" value="SPERMINE SYNTHASE"/>
    <property type="match status" value="1"/>
</dbReference>
<dbReference type="Proteomes" id="UP000233837">
    <property type="component" value="Unassembled WGS sequence"/>
</dbReference>
<dbReference type="STRING" id="906689.A0A2I0VUK0"/>
<sequence>MQSSNFIHLIQEIISICHEVFNGYVHYAWISVPTYPSCVIGFLLISMDGPHVDFLNPINPIEKWEATVKLQSKLKFYNSEMHMASFILPSSVLRELNTTLNDLQDGVKI</sequence>
<dbReference type="GO" id="GO:0008295">
    <property type="term" value="P:spermidine biosynthetic process"/>
    <property type="evidence" value="ECO:0007669"/>
    <property type="project" value="TreeGrafter"/>
</dbReference>
<organism evidence="1 2">
    <name type="scientific">Dendrobium catenatum</name>
    <dbReference type="NCBI Taxonomy" id="906689"/>
    <lineage>
        <taxon>Eukaryota</taxon>
        <taxon>Viridiplantae</taxon>
        <taxon>Streptophyta</taxon>
        <taxon>Embryophyta</taxon>
        <taxon>Tracheophyta</taxon>
        <taxon>Spermatophyta</taxon>
        <taxon>Magnoliopsida</taxon>
        <taxon>Liliopsida</taxon>
        <taxon>Asparagales</taxon>
        <taxon>Orchidaceae</taxon>
        <taxon>Epidendroideae</taxon>
        <taxon>Malaxideae</taxon>
        <taxon>Dendrobiinae</taxon>
        <taxon>Dendrobium</taxon>
    </lineage>
</organism>
<name>A0A2I0VUK0_9ASPA</name>
<dbReference type="AlphaFoldDB" id="A0A2I0VUK0"/>
<accession>A0A2I0VUK0</accession>
<keyword evidence="2" id="KW-1185">Reference proteome</keyword>
<reference evidence="1 2" key="2">
    <citation type="journal article" date="2017" name="Nature">
        <title>The Apostasia genome and the evolution of orchids.</title>
        <authorList>
            <person name="Zhang G.Q."/>
            <person name="Liu K.W."/>
            <person name="Li Z."/>
            <person name="Lohaus R."/>
            <person name="Hsiao Y.Y."/>
            <person name="Niu S.C."/>
            <person name="Wang J.Y."/>
            <person name="Lin Y.C."/>
            <person name="Xu Q."/>
            <person name="Chen L.J."/>
            <person name="Yoshida K."/>
            <person name="Fujiwara S."/>
            <person name="Wang Z.W."/>
            <person name="Zhang Y.Q."/>
            <person name="Mitsuda N."/>
            <person name="Wang M."/>
            <person name="Liu G.H."/>
            <person name="Pecoraro L."/>
            <person name="Huang H.X."/>
            <person name="Xiao X.J."/>
            <person name="Lin M."/>
            <person name="Wu X.Y."/>
            <person name="Wu W.L."/>
            <person name="Chen Y.Y."/>
            <person name="Chang S.B."/>
            <person name="Sakamoto S."/>
            <person name="Ohme-Takagi M."/>
            <person name="Yagi M."/>
            <person name="Zeng S.J."/>
            <person name="Shen C.Y."/>
            <person name="Yeh C.M."/>
            <person name="Luo Y.B."/>
            <person name="Tsai W.C."/>
            <person name="Van de Peer Y."/>
            <person name="Liu Z.J."/>
        </authorList>
    </citation>
    <scope>NUCLEOTIDE SEQUENCE [LARGE SCALE GENOMIC DNA]</scope>
    <source>
        <tissue evidence="1">The whole plant</tissue>
    </source>
</reference>